<dbReference type="PANTHER" id="PTHR42708">
    <property type="entry name" value="ATP/GTP-BINDING PROTEIN-RELATED"/>
    <property type="match status" value="1"/>
</dbReference>
<evidence type="ECO:0000313" key="1">
    <source>
        <dbReference type="EMBL" id="WAS99277.1"/>
    </source>
</evidence>
<reference evidence="1" key="1">
    <citation type="submission" date="2022-11" db="EMBL/GenBank/DDBJ databases">
        <title>Minimal conservation of predation-associated metabolite biosynthetic gene clusters underscores biosynthetic potential of Myxococcota including descriptions for ten novel species: Archangium lansinium sp. nov., Myxococcus landrumus sp. nov., Nannocystis bai.</title>
        <authorList>
            <person name="Ahearne A."/>
            <person name="Stevens C."/>
            <person name="Dowd S."/>
        </authorList>
    </citation>
    <scope>NUCLEOTIDE SEQUENCE</scope>
    <source>
        <strain evidence="1">Fl3</strain>
    </source>
</reference>
<accession>A0ABY7HJ12</accession>
<name>A0ABY7HJ12_9BACT</name>
<dbReference type="RefSeq" id="WP_269041638.1">
    <property type="nucleotide sequence ID" value="NZ_CP114040.1"/>
</dbReference>
<dbReference type="PANTHER" id="PTHR42708:SF1">
    <property type="entry name" value="GLIDING MOTILITY PROTEIN MGLA"/>
    <property type="match status" value="1"/>
</dbReference>
<proteinExistence type="predicted"/>
<evidence type="ECO:0000313" key="2">
    <source>
        <dbReference type="Proteomes" id="UP001164459"/>
    </source>
</evidence>
<dbReference type="EMBL" id="CP114040">
    <property type="protein sequence ID" value="WAS99277.1"/>
    <property type="molecule type" value="Genomic_DNA"/>
</dbReference>
<organism evidence="1 2">
    <name type="scientific">Nannocystis punicea</name>
    <dbReference type="NCBI Taxonomy" id="2995304"/>
    <lineage>
        <taxon>Bacteria</taxon>
        <taxon>Pseudomonadati</taxon>
        <taxon>Myxococcota</taxon>
        <taxon>Polyangia</taxon>
        <taxon>Nannocystales</taxon>
        <taxon>Nannocystaceae</taxon>
        <taxon>Nannocystis</taxon>
    </lineage>
</organism>
<dbReference type="InterPro" id="IPR052705">
    <property type="entry name" value="Gliding_Motility_GTPase"/>
</dbReference>
<dbReference type="InterPro" id="IPR027417">
    <property type="entry name" value="P-loop_NTPase"/>
</dbReference>
<keyword evidence="2" id="KW-1185">Reference proteome</keyword>
<protein>
    <submittedName>
        <fullName evidence="1">Gliding-motility protein MglA</fullName>
    </submittedName>
</protein>
<dbReference type="SUPFAM" id="SSF52540">
    <property type="entry name" value="P-loop containing nucleoside triphosphate hydrolases"/>
    <property type="match status" value="1"/>
</dbReference>
<dbReference type="Gene3D" id="3.40.50.300">
    <property type="entry name" value="P-loop containing nucleotide triphosphate hydrolases"/>
    <property type="match status" value="1"/>
</dbReference>
<dbReference type="Proteomes" id="UP001164459">
    <property type="component" value="Chromosome"/>
</dbReference>
<gene>
    <name evidence="1" type="ORF">O0S08_24380</name>
</gene>
<sequence length="195" mass="21919">MPFINHTAREINLKIVYWGAGLCGKTTNLQYIHSRIRPAHRGALLRLELETEPILFFDFIPQTLGDVDGYRLRFHLYCVPGPVFYDASRVLVLKGVDGLVFVADSQRAREEANVEMLEILQSDLAARGHDLARLPLVFQYNKRDVPDIFSPAELDDLLDVGDHPRVEAVAVQGVGVFDTLKASARQLVAELRRPA</sequence>